<gene>
    <name evidence="1" type="ORF">CFY87_05715</name>
</gene>
<sequence>MALTTIPERNNLVLKIIFSCRKNCSNCIEILFLRYILSKKTVKILPTSFGWAKRKRIFKTMLTFGCVSPKSSN</sequence>
<protein>
    <submittedName>
        <fullName evidence="1">Uncharacterized protein</fullName>
    </submittedName>
</protein>
<comment type="caution">
    <text evidence="1">The sequence shown here is derived from an EMBL/GenBank/DDBJ whole genome shotgun (WGS) entry which is preliminary data.</text>
</comment>
<reference evidence="1 2" key="1">
    <citation type="submission" date="2017-07" db="EMBL/GenBank/DDBJ databases">
        <title>Virulence factors identified in Actinobacillus seminis.</title>
        <authorList>
            <person name="Negrete-Abascal E."/>
            <person name="Vaca-Pacheco S."/>
            <person name="Montes-Garcia F."/>
            <person name="Leyto-Gil A.M."/>
            <person name="Fragoso-Garcia E."/>
            <person name="Carvente-Garcia R."/>
            <person name="Perez-Agueros S."/>
            <person name="Castelan-Sanchez H.G."/>
            <person name="Garcia-Molina A."/>
            <person name="Villamar T.E."/>
            <person name="Vazquez-Cruz C."/>
        </authorList>
    </citation>
    <scope>NUCLEOTIDE SEQUENCE [LARGE SCALE GENOMIC DNA]</scope>
    <source>
        <strain evidence="1 2">ATCC 15768</strain>
    </source>
</reference>
<evidence type="ECO:0000313" key="2">
    <source>
        <dbReference type="Proteomes" id="UP000215738"/>
    </source>
</evidence>
<proteinExistence type="predicted"/>
<keyword evidence="2" id="KW-1185">Reference proteome</keyword>
<organism evidence="1 2">
    <name type="scientific">Actinobacillus seminis</name>
    <dbReference type="NCBI Taxonomy" id="722"/>
    <lineage>
        <taxon>Bacteria</taxon>
        <taxon>Pseudomonadati</taxon>
        <taxon>Pseudomonadota</taxon>
        <taxon>Gammaproteobacteria</taxon>
        <taxon>Pasteurellales</taxon>
        <taxon>Pasteurellaceae</taxon>
        <taxon>Actinobacillus</taxon>
    </lineage>
</organism>
<dbReference type="EMBL" id="NLFK01000004">
    <property type="protein sequence ID" value="OZN25199.1"/>
    <property type="molecule type" value="Genomic_DNA"/>
</dbReference>
<accession>A0ABX4FMY0</accession>
<name>A0ABX4FMY0_9PAST</name>
<dbReference type="Proteomes" id="UP000215738">
    <property type="component" value="Unassembled WGS sequence"/>
</dbReference>
<evidence type="ECO:0000313" key="1">
    <source>
        <dbReference type="EMBL" id="OZN25199.1"/>
    </source>
</evidence>